<feature type="transmembrane region" description="Helical" evidence="7">
    <location>
        <begin position="193"/>
        <end position="212"/>
    </location>
</feature>
<evidence type="ECO:0000259" key="8">
    <source>
        <dbReference type="PROSITE" id="PS50928"/>
    </source>
</evidence>
<evidence type="ECO:0000256" key="4">
    <source>
        <dbReference type="ARBA" id="ARBA00022692"/>
    </source>
</evidence>
<comment type="subcellular location">
    <subcellularLocation>
        <location evidence="1 7">Cell membrane</location>
        <topology evidence="1 7">Multi-pass membrane protein</topology>
    </subcellularLocation>
</comment>
<protein>
    <submittedName>
        <fullName evidence="9">ABC transporter permease subunit</fullName>
    </submittedName>
</protein>
<keyword evidence="2 7" id="KW-0813">Transport</keyword>
<evidence type="ECO:0000256" key="3">
    <source>
        <dbReference type="ARBA" id="ARBA00022475"/>
    </source>
</evidence>
<keyword evidence="10" id="KW-1185">Reference proteome</keyword>
<dbReference type="Gene3D" id="1.10.3720.10">
    <property type="entry name" value="MetI-like"/>
    <property type="match status" value="1"/>
</dbReference>
<feature type="transmembrane region" description="Helical" evidence="7">
    <location>
        <begin position="439"/>
        <end position="465"/>
    </location>
</feature>
<organism evidence="9 10">
    <name type="scientific">Actinomycetospora flava</name>
    <dbReference type="NCBI Taxonomy" id="3129232"/>
    <lineage>
        <taxon>Bacteria</taxon>
        <taxon>Bacillati</taxon>
        <taxon>Actinomycetota</taxon>
        <taxon>Actinomycetes</taxon>
        <taxon>Pseudonocardiales</taxon>
        <taxon>Pseudonocardiaceae</taxon>
        <taxon>Actinomycetospora</taxon>
    </lineage>
</organism>
<dbReference type="InterPro" id="IPR035906">
    <property type="entry name" value="MetI-like_sf"/>
</dbReference>
<evidence type="ECO:0000256" key="1">
    <source>
        <dbReference type="ARBA" id="ARBA00004651"/>
    </source>
</evidence>
<feature type="transmembrane region" description="Helical" evidence="7">
    <location>
        <begin position="292"/>
        <end position="314"/>
    </location>
</feature>
<feature type="transmembrane region" description="Helical" evidence="7">
    <location>
        <begin position="396"/>
        <end position="419"/>
    </location>
</feature>
<dbReference type="Proteomes" id="UP001369736">
    <property type="component" value="Unassembled WGS sequence"/>
</dbReference>
<dbReference type="SUPFAM" id="SSF161098">
    <property type="entry name" value="MetI-like"/>
    <property type="match status" value="1"/>
</dbReference>
<reference evidence="9 10" key="1">
    <citation type="submission" date="2024-03" db="EMBL/GenBank/DDBJ databases">
        <title>Actinomycetospora sp. OC33-EN07, a novel actinomycete isolated from wild orchid (Aerides multiflora).</title>
        <authorList>
            <person name="Suriyachadkun C."/>
        </authorList>
    </citation>
    <scope>NUCLEOTIDE SEQUENCE [LARGE SCALE GENOMIC DNA]</scope>
    <source>
        <strain evidence="9 10">OC33-EN07</strain>
    </source>
</reference>
<feature type="transmembrane region" description="Helical" evidence="7">
    <location>
        <begin position="20"/>
        <end position="41"/>
    </location>
</feature>
<evidence type="ECO:0000256" key="5">
    <source>
        <dbReference type="ARBA" id="ARBA00022989"/>
    </source>
</evidence>
<keyword evidence="5 7" id="KW-1133">Transmembrane helix</keyword>
<keyword evidence="6 7" id="KW-0472">Membrane</keyword>
<dbReference type="PANTHER" id="PTHR43386">
    <property type="entry name" value="OLIGOPEPTIDE TRANSPORT SYSTEM PERMEASE PROTEIN APPC"/>
    <property type="match status" value="1"/>
</dbReference>
<accession>A0ABU8M3K1</accession>
<evidence type="ECO:0000256" key="6">
    <source>
        <dbReference type="ARBA" id="ARBA00023136"/>
    </source>
</evidence>
<feature type="transmembrane region" description="Helical" evidence="7">
    <location>
        <begin position="107"/>
        <end position="133"/>
    </location>
</feature>
<feature type="transmembrane region" description="Helical" evidence="7">
    <location>
        <begin position="154"/>
        <end position="181"/>
    </location>
</feature>
<evidence type="ECO:0000313" key="10">
    <source>
        <dbReference type="Proteomes" id="UP001369736"/>
    </source>
</evidence>
<evidence type="ECO:0000256" key="7">
    <source>
        <dbReference type="RuleBase" id="RU363032"/>
    </source>
</evidence>
<dbReference type="RefSeq" id="WP_337701996.1">
    <property type="nucleotide sequence ID" value="NZ_JBBEGM010000002.1"/>
</dbReference>
<feature type="transmembrane region" description="Helical" evidence="7">
    <location>
        <begin position="556"/>
        <end position="577"/>
    </location>
</feature>
<feature type="transmembrane region" description="Helical" evidence="7">
    <location>
        <begin position="254"/>
        <end position="272"/>
    </location>
</feature>
<name>A0ABU8M3K1_9PSEU</name>
<dbReference type="CDD" id="cd06261">
    <property type="entry name" value="TM_PBP2"/>
    <property type="match status" value="1"/>
</dbReference>
<comment type="caution">
    <text evidence="9">The sequence shown here is derived from an EMBL/GenBank/DDBJ whole genome shotgun (WGS) entry which is preliminary data.</text>
</comment>
<sequence length="584" mass="57895">LARATRRAARVTTARRLLPLVTGAVAVLVLTVVVAALPWLWDEDPAASVLRVRYPERGVDPAALDALRAELDLPADPVTGALGWLGGVLTGDLGTSWVSRAPVGPSVAGALGVSLTLAVSAVVVAALAALALLAPGVRRAARRGTSDTGRGGAVAASVLGAVPEIALGAVLVAVVAVAWGLLPSTGFTGPANLVLPALALGLPAGGLLARMLSSAAESALAEGWVRTWRSWGTPPGTIALGVARRAVATATPQIALLVVGLLGSAVAVEQLFGVPGVGSTALDAVLAQDLPVAQAAVMLLVLLGLVIGGVGVLAHRALLGPARTGGELPSGVPQPTGRAASRAPWAAAGVLAVVVLAGLPRDGGTTGPRLAPPSWSAPMGTDAVGRDLWARIAQGALLTVGTAVAVTAVCLVIGLLVGVGGRAARAGAADVMNALPPVVVGLIIAAIVGPGLLGAAIAVVAVGWVPLAVHARTLATEARASGYVRAAVLAGATPWRIARRHVLPAVVGPVTRHGLARVPHAALGIAALSFLGLGAAPDSPEWGAVLADSLDYVERAPWTILAPTVGLALIAVVVALVRETRTSS</sequence>
<feature type="non-terminal residue" evidence="9">
    <location>
        <position position="1"/>
    </location>
</feature>
<keyword evidence="4 7" id="KW-0812">Transmembrane</keyword>
<dbReference type="PROSITE" id="PS50928">
    <property type="entry name" value="ABC_TM1"/>
    <property type="match status" value="1"/>
</dbReference>
<dbReference type="Pfam" id="PF00528">
    <property type="entry name" value="BPD_transp_1"/>
    <property type="match status" value="2"/>
</dbReference>
<dbReference type="InterPro" id="IPR050366">
    <property type="entry name" value="BP-dependent_transpt_permease"/>
</dbReference>
<dbReference type="EMBL" id="JBBEGM010000002">
    <property type="protein sequence ID" value="MEJ2861403.1"/>
    <property type="molecule type" value="Genomic_DNA"/>
</dbReference>
<proteinExistence type="inferred from homology"/>
<dbReference type="PANTHER" id="PTHR43386:SF1">
    <property type="entry name" value="D,D-DIPEPTIDE TRANSPORT SYSTEM PERMEASE PROTEIN DDPC-RELATED"/>
    <property type="match status" value="1"/>
</dbReference>
<dbReference type="InterPro" id="IPR000515">
    <property type="entry name" value="MetI-like"/>
</dbReference>
<gene>
    <name evidence="9" type="ORF">WCD58_09560</name>
</gene>
<keyword evidence="3" id="KW-1003">Cell membrane</keyword>
<comment type="similarity">
    <text evidence="7">Belongs to the binding-protein-dependent transport system permease family.</text>
</comment>
<feature type="domain" description="ABC transmembrane type-1" evidence="8">
    <location>
        <begin position="392"/>
        <end position="578"/>
    </location>
</feature>
<evidence type="ECO:0000313" key="9">
    <source>
        <dbReference type="EMBL" id="MEJ2861403.1"/>
    </source>
</evidence>
<evidence type="ECO:0000256" key="2">
    <source>
        <dbReference type="ARBA" id="ARBA00022448"/>
    </source>
</evidence>
<feature type="transmembrane region" description="Helical" evidence="7">
    <location>
        <begin position="518"/>
        <end position="536"/>
    </location>
</feature>